<accession>A0A392SDN6</accession>
<dbReference type="Proteomes" id="UP000265520">
    <property type="component" value="Unassembled WGS sequence"/>
</dbReference>
<protein>
    <submittedName>
        <fullName evidence="1">Uncharacterized protein</fullName>
    </submittedName>
</protein>
<dbReference type="EMBL" id="LXQA010359119">
    <property type="protein sequence ID" value="MCI46552.1"/>
    <property type="molecule type" value="Genomic_DNA"/>
</dbReference>
<name>A0A392SDN6_9FABA</name>
<feature type="non-terminal residue" evidence="1">
    <location>
        <position position="33"/>
    </location>
</feature>
<dbReference type="AlphaFoldDB" id="A0A392SDN6"/>
<evidence type="ECO:0000313" key="1">
    <source>
        <dbReference type="EMBL" id="MCI46552.1"/>
    </source>
</evidence>
<organism evidence="1 2">
    <name type="scientific">Trifolium medium</name>
    <dbReference type="NCBI Taxonomy" id="97028"/>
    <lineage>
        <taxon>Eukaryota</taxon>
        <taxon>Viridiplantae</taxon>
        <taxon>Streptophyta</taxon>
        <taxon>Embryophyta</taxon>
        <taxon>Tracheophyta</taxon>
        <taxon>Spermatophyta</taxon>
        <taxon>Magnoliopsida</taxon>
        <taxon>eudicotyledons</taxon>
        <taxon>Gunneridae</taxon>
        <taxon>Pentapetalae</taxon>
        <taxon>rosids</taxon>
        <taxon>fabids</taxon>
        <taxon>Fabales</taxon>
        <taxon>Fabaceae</taxon>
        <taxon>Papilionoideae</taxon>
        <taxon>50 kb inversion clade</taxon>
        <taxon>NPAAA clade</taxon>
        <taxon>Hologalegina</taxon>
        <taxon>IRL clade</taxon>
        <taxon>Trifolieae</taxon>
        <taxon>Trifolium</taxon>
    </lineage>
</organism>
<sequence length="33" mass="3881">MLKTHPMKFDILPVEMQHPLLDKASVQQCEIMQ</sequence>
<keyword evidence="2" id="KW-1185">Reference proteome</keyword>
<reference evidence="1 2" key="1">
    <citation type="journal article" date="2018" name="Front. Plant Sci.">
        <title>Red Clover (Trifolium pratense) and Zigzag Clover (T. medium) - A Picture of Genomic Similarities and Differences.</title>
        <authorList>
            <person name="Dluhosova J."/>
            <person name="Istvanek J."/>
            <person name="Nedelnik J."/>
            <person name="Repkova J."/>
        </authorList>
    </citation>
    <scope>NUCLEOTIDE SEQUENCE [LARGE SCALE GENOMIC DNA]</scope>
    <source>
        <strain evidence="2">cv. 10/8</strain>
        <tissue evidence="1">Leaf</tissue>
    </source>
</reference>
<evidence type="ECO:0000313" key="2">
    <source>
        <dbReference type="Proteomes" id="UP000265520"/>
    </source>
</evidence>
<proteinExistence type="predicted"/>
<comment type="caution">
    <text evidence="1">The sequence shown here is derived from an EMBL/GenBank/DDBJ whole genome shotgun (WGS) entry which is preliminary data.</text>
</comment>